<protein>
    <recommendedName>
        <fullName evidence="4">Extracellular membrane protein CFEM domain-containing protein</fullName>
    </recommendedName>
</protein>
<dbReference type="OrthoDB" id="2818448at2759"/>
<keyword evidence="1" id="KW-0732">Signal</keyword>
<organism evidence="2 3">
    <name type="scientific">Stachybotrys elegans</name>
    <dbReference type="NCBI Taxonomy" id="80388"/>
    <lineage>
        <taxon>Eukaryota</taxon>
        <taxon>Fungi</taxon>
        <taxon>Dikarya</taxon>
        <taxon>Ascomycota</taxon>
        <taxon>Pezizomycotina</taxon>
        <taxon>Sordariomycetes</taxon>
        <taxon>Hypocreomycetidae</taxon>
        <taxon>Hypocreales</taxon>
        <taxon>Stachybotryaceae</taxon>
        <taxon>Stachybotrys</taxon>
    </lineage>
</organism>
<feature type="chain" id="PRO_5035453779" description="Extracellular membrane protein CFEM domain-containing protein" evidence="1">
    <location>
        <begin position="20"/>
        <end position="75"/>
    </location>
</feature>
<evidence type="ECO:0000256" key="1">
    <source>
        <dbReference type="SAM" id="SignalP"/>
    </source>
</evidence>
<comment type="caution">
    <text evidence="2">The sequence shown here is derived from an EMBL/GenBank/DDBJ whole genome shotgun (WGS) entry which is preliminary data.</text>
</comment>
<keyword evidence="3" id="KW-1185">Reference proteome</keyword>
<accession>A0A8K0SAG1</accession>
<dbReference type="Proteomes" id="UP000813444">
    <property type="component" value="Unassembled WGS sequence"/>
</dbReference>
<dbReference type="AlphaFoldDB" id="A0A8K0SAG1"/>
<sequence length="75" mass="7741">MVRLFILAVIATAISAVAADSPIGTSCQCLYSDGSHCCVAFGVGACRELCSATSCNAGGNWSHVSWFTGLGRHKC</sequence>
<reference evidence="2" key="1">
    <citation type="journal article" date="2021" name="Nat. Commun.">
        <title>Genetic determinants of endophytism in the Arabidopsis root mycobiome.</title>
        <authorList>
            <person name="Mesny F."/>
            <person name="Miyauchi S."/>
            <person name="Thiergart T."/>
            <person name="Pickel B."/>
            <person name="Atanasova L."/>
            <person name="Karlsson M."/>
            <person name="Huettel B."/>
            <person name="Barry K.W."/>
            <person name="Haridas S."/>
            <person name="Chen C."/>
            <person name="Bauer D."/>
            <person name="Andreopoulos W."/>
            <person name="Pangilinan J."/>
            <person name="LaButti K."/>
            <person name="Riley R."/>
            <person name="Lipzen A."/>
            <person name="Clum A."/>
            <person name="Drula E."/>
            <person name="Henrissat B."/>
            <person name="Kohler A."/>
            <person name="Grigoriev I.V."/>
            <person name="Martin F.M."/>
            <person name="Hacquard S."/>
        </authorList>
    </citation>
    <scope>NUCLEOTIDE SEQUENCE</scope>
    <source>
        <strain evidence="2">MPI-CAGE-CH-0235</strain>
    </source>
</reference>
<dbReference type="EMBL" id="JAGPNK010000038">
    <property type="protein sequence ID" value="KAH7303160.1"/>
    <property type="molecule type" value="Genomic_DNA"/>
</dbReference>
<evidence type="ECO:0000313" key="3">
    <source>
        <dbReference type="Proteomes" id="UP000813444"/>
    </source>
</evidence>
<feature type="signal peptide" evidence="1">
    <location>
        <begin position="1"/>
        <end position="19"/>
    </location>
</feature>
<evidence type="ECO:0008006" key="4">
    <source>
        <dbReference type="Google" id="ProtNLM"/>
    </source>
</evidence>
<evidence type="ECO:0000313" key="2">
    <source>
        <dbReference type="EMBL" id="KAH7303160.1"/>
    </source>
</evidence>
<name>A0A8K0SAG1_9HYPO</name>
<proteinExistence type="predicted"/>
<gene>
    <name evidence="2" type="ORF">B0I35DRAFT_485380</name>
</gene>